<feature type="modified residue" description="N6-(pyridoxal phosphate)lysine" evidence="6">
    <location>
        <position position="262"/>
    </location>
</feature>
<dbReference type="InterPro" id="IPR015424">
    <property type="entry name" value="PyrdxlP-dep_Trfase"/>
</dbReference>
<dbReference type="PROSITE" id="PS00600">
    <property type="entry name" value="AA_TRANSFER_CLASS_3"/>
    <property type="match status" value="1"/>
</dbReference>
<keyword evidence="9" id="KW-1185">Reference proteome</keyword>
<organism evidence="8 9">
    <name type="scientific">Corynebacterium glucuronolyticum ATCC 51866</name>
    <dbReference type="NCBI Taxonomy" id="548478"/>
    <lineage>
        <taxon>Bacteria</taxon>
        <taxon>Bacillati</taxon>
        <taxon>Actinomycetota</taxon>
        <taxon>Actinomycetes</taxon>
        <taxon>Mycobacteriales</taxon>
        <taxon>Corynebacteriaceae</taxon>
        <taxon>Corynebacterium</taxon>
    </lineage>
</organism>
<keyword evidence="5 6" id="KW-0663">Pyridoxal phosphate</keyword>
<evidence type="ECO:0000313" key="9">
    <source>
        <dbReference type="Proteomes" id="UP000006237"/>
    </source>
</evidence>
<dbReference type="HAMAP" id="MF_01107">
    <property type="entry name" value="ArgD_aminotrans_3"/>
    <property type="match status" value="1"/>
</dbReference>
<dbReference type="CDD" id="cd00610">
    <property type="entry name" value="OAT_like"/>
    <property type="match status" value="1"/>
</dbReference>
<dbReference type="InterPro" id="IPR015421">
    <property type="entry name" value="PyrdxlP-dep_Trfase_major"/>
</dbReference>
<dbReference type="Gene3D" id="3.40.640.10">
    <property type="entry name" value="Type I PLP-dependent aspartate aminotransferase-like (Major domain)"/>
    <property type="match status" value="1"/>
</dbReference>
<accession>A0ABM9XPE1</accession>
<evidence type="ECO:0000256" key="5">
    <source>
        <dbReference type="ARBA" id="ARBA00022898"/>
    </source>
</evidence>
<dbReference type="NCBIfam" id="NF002325">
    <property type="entry name" value="PRK01278.1"/>
    <property type="match status" value="1"/>
</dbReference>
<feature type="region of interest" description="Disordered" evidence="7">
    <location>
        <begin position="1"/>
        <end position="20"/>
    </location>
</feature>
<comment type="subunit">
    <text evidence="6">Homodimer.</text>
</comment>
<dbReference type="Gene3D" id="3.90.1150.10">
    <property type="entry name" value="Aspartate Aminotransferase, domain 1"/>
    <property type="match status" value="1"/>
</dbReference>
<dbReference type="PANTHER" id="PTHR11986">
    <property type="entry name" value="AMINOTRANSFERASE CLASS III"/>
    <property type="match status" value="1"/>
</dbReference>
<comment type="subcellular location">
    <subcellularLocation>
        <location evidence="6">Cytoplasm</location>
    </subcellularLocation>
</comment>
<feature type="binding site" evidence="6">
    <location>
        <position position="290"/>
    </location>
    <ligand>
        <name>N(2)-acetyl-L-ornithine</name>
        <dbReference type="ChEBI" id="CHEBI:57805"/>
    </ligand>
</feature>
<evidence type="ECO:0000313" key="8">
    <source>
        <dbReference type="EMBL" id="EEI63044.1"/>
    </source>
</evidence>
<comment type="caution">
    <text evidence="8">The sequence shown here is derived from an EMBL/GenBank/DDBJ whole genome shotgun (WGS) entry which is preliminary data.</text>
</comment>
<dbReference type="EC" id="2.6.1.11" evidence="6"/>
<keyword evidence="1 6" id="KW-0055">Arginine biosynthesis</keyword>
<comment type="cofactor">
    <cofactor evidence="6">
        <name>pyridoxal 5'-phosphate</name>
        <dbReference type="ChEBI" id="CHEBI:597326"/>
    </cofactor>
    <text evidence="6">Binds 1 pyridoxal phosphate per subunit.</text>
</comment>
<feature type="binding site" evidence="6">
    <location>
        <position position="151"/>
    </location>
    <ligand>
        <name>N(2)-acetyl-L-ornithine</name>
        <dbReference type="ChEBI" id="CHEBI:57805"/>
    </ligand>
</feature>
<dbReference type="InterPro" id="IPR015422">
    <property type="entry name" value="PyrdxlP-dep_Trfase_small"/>
</dbReference>
<dbReference type="Pfam" id="PF00202">
    <property type="entry name" value="Aminotran_3"/>
    <property type="match status" value="1"/>
</dbReference>
<dbReference type="PIRSF" id="PIRSF000521">
    <property type="entry name" value="Transaminase_4ab_Lys_Orn"/>
    <property type="match status" value="1"/>
</dbReference>
<evidence type="ECO:0000256" key="1">
    <source>
        <dbReference type="ARBA" id="ARBA00022571"/>
    </source>
</evidence>
<protein>
    <recommendedName>
        <fullName evidence="6">Acetylornithine aminotransferase</fullName>
        <shortName evidence="6">ACOAT</shortName>
        <ecNumber evidence="6">2.6.1.11</ecNumber>
    </recommendedName>
</protein>
<dbReference type="EMBL" id="ACHF01000036">
    <property type="protein sequence ID" value="EEI63044.1"/>
    <property type="molecule type" value="Genomic_DNA"/>
</dbReference>
<keyword evidence="3 6" id="KW-0028">Amino-acid biosynthesis</keyword>
<keyword evidence="4 6" id="KW-0808">Transferase</keyword>
<dbReference type="GO" id="GO:0003992">
    <property type="term" value="F:N2-acetyl-L-ornithine:2-oxoglutarate 5-aminotransferase activity"/>
    <property type="evidence" value="ECO:0007669"/>
    <property type="project" value="UniProtKB-EC"/>
</dbReference>
<keyword evidence="6" id="KW-0963">Cytoplasm</keyword>
<dbReference type="InterPro" id="IPR004636">
    <property type="entry name" value="AcOrn/SuccOrn_fam"/>
</dbReference>
<dbReference type="InterPro" id="IPR050103">
    <property type="entry name" value="Class-III_PLP-dep_AT"/>
</dbReference>
<dbReference type="NCBIfam" id="TIGR00707">
    <property type="entry name" value="argD"/>
    <property type="match status" value="1"/>
</dbReference>
<feature type="binding site" evidence="6">
    <location>
        <begin position="233"/>
        <end position="236"/>
    </location>
    <ligand>
        <name>pyridoxal 5'-phosphate</name>
        <dbReference type="ChEBI" id="CHEBI:597326"/>
    </ligand>
</feature>
<comment type="miscellaneous">
    <text evidence="6">May also have succinyldiaminopimelate aminotransferase activity, thus carrying out the corresponding step in lysine biosynthesis.</text>
</comment>
<feature type="binding site" evidence="6">
    <location>
        <begin position="122"/>
        <end position="123"/>
    </location>
    <ligand>
        <name>pyridoxal 5'-phosphate</name>
        <dbReference type="ChEBI" id="CHEBI:597326"/>
    </ligand>
</feature>
<keyword evidence="2 6" id="KW-0032">Aminotransferase</keyword>
<comment type="pathway">
    <text evidence="6">Amino-acid biosynthesis; L-arginine biosynthesis; N(2)-acetyl-L-ornithine from L-glutamate: step 4/4.</text>
</comment>
<evidence type="ECO:0000256" key="7">
    <source>
        <dbReference type="SAM" id="MobiDB-lite"/>
    </source>
</evidence>
<dbReference type="PANTHER" id="PTHR11986:SF79">
    <property type="entry name" value="ACETYLORNITHINE AMINOTRANSFERASE, MITOCHONDRIAL"/>
    <property type="match status" value="1"/>
</dbReference>
<gene>
    <name evidence="6 8" type="primary">argD</name>
    <name evidence="8" type="ORF">HMPREF0293_1562</name>
</gene>
<feature type="binding site" evidence="6">
    <location>
        <position position="148"/>
    </location>
    <ligand>
        <name>pyridoxal 5'-phosphate</name>
        <dbReference type="ChEBI" id="CHEBI:597326"/>
    </ligand>
</feature>
<evidence type="ECO:0000256" key="6">
    <source>
        <dbReference type="HAMAP-Rule" id="MF_01107"/>
    </source>
</evidence>
<dbReference type="SUPFAM" id="SSF53383">
    <property type="entry name" value="PLP-dependent transferases"/>
    <property type="match status" value="1"/>
</dbReference>
<comment type="catalytic activity">
    <reaction evidence="6">
        <text>N(2)-acetyl-L-ornithine + 2-oxoglutarate = N-acetyl-L-glutamate 5-semialdehyde + L-glutamate</text>
        <dbReference type="Rhea" id="RHEA:18049"/>
        <dbReference type="ChEBI" id="CHEBI:16810"/>
        <dbReference type="ChEBI" id="CHEBI:29123"/>
        <dbReference type="ChEBI" id="CHEBI:29985"/>
        <dbReference type="ChEBI" id="CHEBI:57805"/>
        <dbReference type="EC" id="2.6.1.11"/>
    </reaction>
</comment>
<dbReference type="InterPro" id="IPR005814">
    <property type="entry name" value="Aminotrans_3"/>
</dbReference>
<dbReference type="NCBIfam" id="NF002874">
    <property type="entry name" value="PRK03244.1"/>
    <property type="match status" value="1"/>
</dbReference>
<dbReference type="Proteomes" id="UP000006237">
    <property type="component" value="Unassembled WGS sequence"/>
</dbReference>
<reference evidence="8 9" key="1">
    <citation type="submission" date="2009-01" db="EMBL/GenBank/DDBJ databases">
        <authorList>
            <person name="Qin X."/>
            <person name="Bachman B."/>
            <person name="Battles P."/>
            <person name="Bell A."/>
            <person name="Bess C."/>
            <person name="Bickham C."/>
            <person name="Chaboub L."/>
            <person name="Chen D."/>
            <person name="Coyle M."/>
            <person name="Deiros D.R."/>
            <person name="Dinh H."/>
            <person name="Forbes L."/>
            <person name="Fowler G."/>
            <person name="Francisco L."/>
            <person name="Fu Q."/>
            <person name="Gubbala S."/>
            <person name="Hale W."/>
            <person name="Han Y."/>
            <person name="Hemphill L."/>
            <person name="Highlander S.K."/>
            <person name="Hirani K."/>
            <person name="Hogues M."/>
            <person name="Jackson L."/>
            <person name="Jakkamsetti A."/>
            <person name="Javaid M."/>
            <person name="Jiang H."/>
            <person name="Korchina V."/>
            <person name="Kovar C."/>
            <person name="Lara F."/>
            <person name="Lee S."/>
            <person name="Mata R."/>
            <person name="Mathew T."/>
            <person name="Moen C."/>
            <person name="Morales K."/>
            <person name="Munidasa M."/>
            <person name="Nazareth L."/>
            <person name="Ngo R."/>
            <person name="Nguyen L."/>
            <person name="Okwuonu G."/>
            <person name="Ongeri F."/>
            <person name="Patil S."/>
            <person name="Petrosino J."/>
            <person name="Pham C."/>
            <person name="Pham P."/>
            <person name="Pu L.-L."/>
            <person name="Puazo M."/>
            <person name="Raj R."/>
            <person name="Reid J."/>
            <person name="Rouhana J."/>
            <person name="Saada N."/>
            <person name="Shang Y."/>
            <person name="Simmons D."/>
            <person name="Thornton R."/>
            <person name="Warren J."/>
            <person name="Weissenberger G."/>
            <person name="Zhang J."/>
            <person name="Zhang L."/>
            <person name="Zhou C."/>
            <person name="Zhu D."/>
            <person name="Muzny D."/>
            <person name="Worley K."/>
            <person name="Gibbs R."/>
        </authorList>
    </citation>
    <scope>NUCLEOTIDE SEQUENCE [LARGE SCALE GENOMIC DNA]</scope>
    <source>
        <strain evidence="8 9">ATCC 51866</strain>
    </source>
</reference>
<sequence>MTPKEEQGSMSQHDQPTPGELTTRWESVMMDNYGTPALEIVSGHGSWLVTTSGKEVLDMVSGIAVNALGYAHPHIIAAIEKQAHTIGHTSNLAITEPAVRLAERLVQRFPIKDARVFFCNSGAEANEAAFKIARRTGRPRILAASGGFHGRTMGSLALTGQPKKQAPFTPLPPGVEFFPYGDLDSLSSLVDDSVAAIILEPIQGEVGVIPAPDGFLSAVRELCDAHGVLLIIDEVQTGVGRTGEFFAFSHSGIVPDIVTMAKALGGGLPMGAVIAHGTAATLLGPGDHGSTFGGNPIVAAAANAVLDVIDDQLLSEISRKGALLARLTQSLPHVAEVRGRGLMVGLVLDADIAKDVSAQALEQGLFVNAPSATVIRLVPPLTISDEEISKATEILHSVLQEIP</sequence>
<feature type="binding site" evidence="6">
    <location>
        <position position="291"/>
    </location>
    <ligand>
        <name>pyridoxal 5'-phosphate</name>
        <dbReference type="ChEBI" id="CHEBI:597326"/>
    </ligand>
</feature>
<dbReference type="RefSeq" id="WP_005394141.1">
    <property type="nucleotide sequence ID" value="NZ_GG667033.1"/>
</dbReference>
<dbReference type="InterPro" id="IPR049704">
    <property type="entry name" value="Aminotrans_3_PPA_site"/>
</dbReference>
<proteinExistence type="inferred from homology"/>
<evidence type="ECO:0000256" key="2">
    <source>
        <dbReference type="ARBA" id="ARBA00022576"/>
    </source>
</evidence>
<comment type="similarity">
    <text evidence="6">Belongs to the class-III pyridoxal-phosphate-dependent aminotransferase family. ArgD subfamily.</text>
</comment>
<name>A0ABM9XPE1_9CORY</name>
<evidence type="ECO:0000256" key="3">
    <source>
        <dbReference type="ARBA" id="ARBA00022605"/>
    </source>
</evidence>
<evidence type="ECO:0000256" key="4">
    <source>
        <dbReference type="ARBA" id="ARBA00022679"/>
    </source>
</evidence>